<feature type="transmembrane region" description="Helical" evidence="7">
    <location>
        <begin position="291"/>
        <end position="310"/>
    </location>
</feature>
<feature type="domain" description="Lipase maturation factor 1/2 C-terminal" evidence="9">
    <location>
        <begin position="334"/>
        <end position="469"/>
    </location>
</feature>
<keyword evidence="5 7" id="KW-1133">Transmembrane helix</keyword>
<dbReference type="GO" id="GO:0051604">
    <property type="term" value="P:protein maturation"/>
    <property type="evidence" value="ECO:0007669"/>
    <property type="project" value="InterPro"/>
</dbReference>
<evidence type="ECO:0000256" key="7">
    <source>
        <dbReference type="SAM" id="Phobius"/>
    </source>
</evidence>
<name>A0A0C1C0G0_9BACT</name>
<evidence type="ECO:0000256" key="4">
    <source>
        <dbReference type="ARBA" id="ARBA00022824"/>
    </source>
</evidence>
<comment type="similarity">
    <text evidence="2">Belongs to the lipase maturation factor family.</text>
</comment>
<feature type="transmembrane region" description="Helical" evidence="7">
    <location>
        <begin position="258"/>
        <end position="279"/>
    </location>
</feature>
<reference evidence="10 11" key="1">
    <citation type="journal article" date="2014" name="Mol. Biol. Evol.">
        <title>Massive expansion of Ubiquitination-related gene families within the Chlamydiae.</title>
        <authorList>
            <person name="Domman D."/>
            <person name="Collingro A."/>
            <person name="Lagkouvardos I."/>
            <person name="Gehre L."/>
            <person name="Weinmaier T."/>
            <person name="Rattei T."/>
            <person name="Subtil A."/>
            <person name="Horn M."/>
        </authorList>
    </citation>
    <scope>NUCLEOTIDE SEQUENCE [LARGE SCALE GENOMIC DNA]</scope>
    <source>
        <strain evidence="10 11">OEW1</strain>
    </source>
</reference>
<comment type="caution">
    <text evidence="10">The sequence shown here is derived from an EMBL/GenBank/DDBJ whole genome shotgun (WGS) entry which is preliminary data.</text>
</comment>
<feature type="transmembrane region" description="Helical" evidence="7">
    <location>
        <begin position="141"/>
        <end position="166"/>
    </location>
</feature>
<evidence type="ECO:0000259" key="8">
    <source>
        <dbReference type="Pfam" id="PF06762"/>
    </source>
</evidence>
<evidence type="ECO:0000313" key="10">
    <source>
        <dbReference type="EMBL" id="KIA77111.1"/>
    </source>
</evidence>
<protein>
    <submittedName>
        <fullName evidence="10">Lipase maturation factor 1</fullName>
    </submittedName>
</protein>
<evidence type="ECO:0000256" key="5">
    <source>
        <dbReference type="ARBA" id="ARBA00022989"/>
    </source>
</evidence>
<dbReference type="InterPro" id="IPR009613">
    <property type="entry name" value="LMF"/>
</dbReference>
<feature type="transmembrane region" description="Helical" evidence="7">
    <location>
        <begin position="82"/>
        <end position="102"/>
    </location>
</feature>
<comment type="subcellular location">
    <subcellularLocation>
        <location evidence="1">Endoplasmic reticulum membrane</location>
        <topology evidence="1">Multi-pass membrane protein</topology>
    </subcellularLocation>
</comment>
<keyword evidence="6 7" id="KW-0472">Membrane</keyword>
<keyword evidence="3 7" id="KW-0812">Transmembrane</keyword>
<evidence type="ECO:0000256" key="2">
    <source>
        <dbReference type="ARBA" id="ARBA00005512"/>
    </source>
</evidence>
<feature type="transmembrane region" description="Helical" evidence="7">
    <location>
        <begin position="20"/>
        <end position="39"/>
    </location>
</feature>
<feature type="transmembrane region" description="Helical" evidence="7">
    <location>
        <begin position="224"/>
        <end position="246"/>
    </location>
</feature>
<dbReference type="Pfam" id="PF25179">
    <property type="entry name" value="LMF1_C"/>
    <property type="match status" value="1"/>
</dbReference>
<dbReference type="Proteomes" id="UP000031307">
    <property type="component" value="Unassembled WGS sequence"/>
</dbReference>
<dbReference type="AlphaFoldDB" id="A0A0C1C0G0"/>
<dbReference type="PATRIC" id="fig|83552.4.peg.1702"/>
<keyword evidence="4" id="KW-0256">Endoplasmic reticulum</keyword>
<evidence type="ECO:0000259" key="9">
    <source>
        <dbReference type="Pfam" id="PF25179"/>
    </source>
</evidence>
<accession>A0A0C1C0G0</accession>
<gene>
    <name evidence="10" type="primary">lmf1</name>
    <name evidence="10" type="ORF">DB43_GU00040</name>
</gene>
<proteinExistence type="inferred from homology"/>
<evidence type="ECO:0000256" key="6">
    <source>
        <dbReference type="ARBA" id="ARBA00023136"/>
    </source>
</evidence>
<dbReference type="InterPro" id="IPR057434">
    <property type="entry name" value="LMF1/2_N"/>
</dbReference>
<dbReference type="PANTHER" id="PTHR14463">
    <property type="entry name" value="LIPASE MATURATION FACTOR"/>
    <property type="match status" value="1"/>
</dbReference>
<feature type="transmembrane region" description="Helical" evidence="7">
    <location>
        <begin position="108"/>
        <end position="129"/>
    </location>
</feature>
<dbReference type="EMBL" id="JSAM01000090">
    <property type="protein sequence ID" value="KIA77111.1"/>
    <property type="molecule type" value="Genomic_DNA"/>
</dbReference>
<evidence type="ECO:0000313" key="11">
    <source>
        <dbReference type="Proteomes" id="UP000031307"/>
    </source>
</evidence>
<dbReference type="InterPro" id="IPR057433">
    <property type="entry name" value="LMF1/2_C"/>
</dbReference>
<feature type="domain" description="Lipase maturation factor 1/2 N-terminal" evidence="8">
    <location>
        <begin position="126"/>
        <end position="275"/>
    </location>
</feature>
<dbReference type="Pfam" id="PF06762">
    <property type="entry name" value="LMF1"/>
    <property type="match status" value="1"/>
</dbReference>
<evidence type="ECO:0000256" key="1">
    <source>
        <dbReference type="ARBA" id="ARBA00004477"/>
    </source>
</evidence>
<evidence type="ECO:0000256" key="3">
    <source>
        <dbReference type="ARBA" id="ARBA00022692"/>
    </source>
</evidence>
<organism evidence="10 11">
    <name type="scientific">Parachlamydia acanthamoebae</name>
    <dbReference type="NCBI Taxonomy" id="83552"/>
    <lineage>
        <taxon>Bacteria</taxon>
        <taxon>Pseudomonadati</taxon>
        <taxon>Chlamydiota</taxon>
        <taxon>Chlamydiia</taxon>
        <taxon>Parachlamydiales</taxon>
        <taxon>Parachlamydiaceae</taxon>
        <taxon>Parachlamydia</taxon>
    </lineage>
</organism>
<sequence length="478" mass="55859">MLLSFPMFYPESYTIACQLFYRLLGFIYFFAFGAFLFQIRGLIGENGILPLKDHLNFLRKFPLRKRLHYAPTLFWFNSSNTALMSLTTLGVLSSILLMLGWYPSIQLILLYFLYLSIVGGGQDFLAFGWEGFLLEITIHAYFMSLTIVPCYLIWASANCLLFRFHFQAGAVKLLSKDPAWTNLTAIAHHYQSQPLPNTIAWYAHKLPMWFQKGSVLGMFFAEMIAPFGIFWGDFARLTTCAILVLLQYGIWLTGNFSFLNHLTAVFCIILINNAVLSNVWEIPVESVEPSLYLVILVNIIGGALLLLQFLRLWNAFFPEIVLEKFFHRIAPLHLANRYGIFAVMTTQRYEIVIEGSLDGEHWEEYLFRYKPSEISRRPRRISPYQPRIDWQAWFLPFTEYEAEPWFKNFLVHLLKGTPDVLALLRKNPFPSAPPRYIRSVIYDYTFTSYEERKRNGSWWNRTLIGEYSPAMYLREKHL</sequence>